<feature type="compositionally biased region" description="Low complexity" evidence="1">
    <location>
        <begin position="257"/>
        <end position="267"/>
    </location>
</feature>
<dbReference type="EMBL" id="WHVB01000001">
    <property type="protein sequence ID" value="KAF8487453.1"/>
    <property type="molecule type" value="Genomic_DNA"/>
</dbReference>
<feature type="transmembrane region" description="Helical" evidence="2">
    <location>
        <begin position="158"/>
        <end position="182"/>
    </location>
</feature>
<dbReference type="Proteomes" id="UP000759537">
    <property type="component" value="Unassembled WGS sequence"/>
</dbReference>
<keyword evidence="2" id="KW-1133">Transmembrane helix</keyword>
<dbReference type="OrthoDB" id="3197626at2759"/>
<keyword evidence="2" id="KW-0812">Transmembrane</keyword>
<protein>
    <submittedName>
        <fullName evidence="3">Uncharacterized protein</fullName>
    </submittedName>
</protein>
<evidence type="ECO:0000313" key="4">
    <source>
        <dbReference type="Proteomes" id="UP000759537"/>
    </source>
</evidence>
<keyword evidence="2" id="KW-0472">Membrane</keyword>
<accession>A0A9P5N6G2</accession>
<sequence length="337" mass="37589">MVNYHDPATIASESEGVVKLWHLVDGIYIWEFVSNLDYEWDVIRGHRPHKWTIWIYSASRWTTLMAVILNIVGFDTTTKINCQVWITFMTFFAYLAFITASLLIALRVIAIWNKSKIVIAIAMGIWLTDISLFITGLIRMRATWSPEANSCILVNFDSTLPTIIVSFVSDIGLLLIMLIGLLRLRLKTGGAFVLGRFLWKQGLIWILIATASEAPSLVLALLNLNVPLNLITQVPSTIIATIAATRVYRSLSDFSSPNISSSLKSPPGAGRSVSEVRVRTGPIPLNRVEVSVRTECDQFPMSQMSHSGSYIDADTQENYKAHEVSLNVDVESGPEEK</sequence>
<feature type="transmembrane region" description="Helical" evidence="2">
    <location>
        <begin position="84"/>
        <end position="105"/>
    </location>
</feature>
<evidence type="ECO:0000313" key="3">
    <source>
        <dbReference type="EMBL" id="KAF8487453.1"/>
    </source>
</evidence>
<keyword evidence="4" id="KW-1185">Reference proteome</keyword>
<dbReference type="AlphaFoldDB" id="A0A9P5N6G2"/>
<gene>
    <name evidence="3" type="ORF">DFH94DRAFT_27877</name>
</gene>
<feature type="region of interest" description="Disordered" evidence="1">
    <location>
        <begin position="257"/>
        <end position="276"/>
    </location>
</feature>
<feature type="transmembrane region" description="Helical" evidence="2">
    <location>
        <begin position="53"/>
        <end position="72"/>
    </location>
</feature>
<comment type="caution">
    <text evidence="3">The sequence shown here is derived from an EMBL/GenBank/DDBJ whole genome shotgun (WGS) entry which is preliminary data.</text>
</comment>
<feature type="transmembrane region" description="Helical" evidence="2">
    <location>
        <begin position="117"/>
        <end position="138"/>
    </location>
</feature>
<reference evidence="3" key="1">
    <citation type="submission" date="2019-10" db="EMBL/GenBank/DDBJ databases">
        <authorList>
            <consortium name="DOE Joint Genome Institute"/>
            <person name="Kuo A."/>
            <person name="Miyauchi S."/>
            <person name="Kiss E."/>
            <person name="Drula E."/>
            <person name="Kohler A."/>
            <person name="Sanchez-Garcia M."/>
            <person name="Andreopoulos B."/>
            <person name="Barry K.W."/>
            <person name="Bonito G."/>
            <person name="Buee M."/>
            <person name="Carver A."/>
            <person name="Chen C."/>
            <person name="Cichocki N."/>
            <person name="Clum A."/>
            <person name="Culley D."/>
            <person name="Crous P.W."/>
            <person name="Fauchery L."/>
            <person name="Girlanda M."/>
            <person name="Hayes R."/>
            <person name="Keri Z."/>
            <person name="LaButti K."/>
            <person name="Lipzen A."/>
            <person name="Lombard V."/>
            <person name="Magnuson J."/>
            <person name="Maillard F."/>
            <person name="Morin E."/>
            <person name="Murat C."/>
            <person name="Nolan M."/>
            <person name="Ohm R."/>
            <person name="Pangilinan J."/>
            <person name="Pereira M."/>
            <person name="Perotto S."/>
            <person name="Peter M."/>
            <person name="Riley R."/>
            <person name="Sitrit Y."/>
            <person name="Stielow B."/>
            <person name="Szollosi G."/>
            <person name="Zifcakova L."/>
            <person name="Stursova M."/>
            <person name="Spatafora J.W."/>
            <person name="Tedersoo L."/>
            <person name="Vaario L.-M."/>
            <person name="Yamada A."/>
            <person name="Yan M."/>
            <person name="Wang P."/>
            <person name="Xu J."/>
            <person name="Bruns T."/>
            <person name="Baldrian P."/>
            <person name="Vilgalys R."/>
            <person name="Henrissat B."/>
            <person name="Grigoriev I.V."/>
            <person name="Hibbett D."/>
            <person name="Nagy L.G."/>
            <person name="Martin F.M."/>
        </authorList>
    </citation>
    <scope>NUCLEOTIDE SEQUENCE</scope>
    <source>
        <strain evidence="3">Prilba</strain>
    </source>
</reference>
<feature type="transmembrane region" description="Helical" evidence="2">
    <location>
        <begin position="203"/>
        <end position="224"/>
    </location>
</feature>
<evidence type="ECO:0000256" key="2">
    <source>
        <dbReference type="SAM" id="Phobius"/>
    </source>
</evidence>
<organism evidence="3 4">
    <name type="scientific">Russula ochroleuca</name>
    <dbReference type="NCBI Taxonomy" id="152965"/>
    <lineage>
        <taxon>Eukaryota</taxon>
        <taxon>Fungi</taxon>
        <taxon>Dikarya</taxon>
        <taxon>Basidiomycota</taxon>
        <taxon>Agaricomycotina</taxon>
        <taxon>Agaricomycetes</taxon>
        <taxon>Russulales</taxon>
        <taxon>Russulaceae</taxon>
        <taxon>Russula</taxon>
    </lineage>
</organism>
<reference evidence="3" key="2">
    <citation type="journal article" date="2020" name="Nat. Commun.">
        <title>Large-scale genome sequencing of mycorrhizal fungi provides insights into the early evolution of symbiotic traits.</title>
        <authorList>
            <person name="Miyauchi S."/>
            <person name="Kiss E."/>
            <person name="Kuo A."/>
            <person name="Drula E."/>
            <person name="Kohler A."/>
            <person name="Sanchez-Garcia M."/>
            <person name="Morin E."/>
            <person name="Andreopoulos B."/>
            <person name="Barry K.W."/>
            <person name="Bonito G."/>
            <person name="Buee M."/>
            <person name="Carver A."/>
            <person name="Chen C."/>
            <person name="Cichocki N."/>
            <person name="Clum A."/>
            <person name="Culley D."/>
            <person name="Crous P.W."/>
            <person name="Fauchery L."/>
            <person name="Girlanda M."/>
            <person name="Hayes R.D."/>
            <person name="Keri Z."/>
            <person name="LaButti K."/>
            <person name="Lipzen A."/>
            <person name="Lombard V."/>
            <person name="Magnuson J."/>
            <person name="Maillard F."/>
            <person name="Murat C."/>
            <person name="Nolan M."/>
            <person name="Ohm R.A."/>
            <person name="Pangilinan J."/>
            <person name="Pereira M.F."/>
            <person name="Perotto S."/>
            <person name="Peter M."/>
            <person name="Pfister S."/>
            <person name="Riley R."/>
            <person name="Sitrit Y."/>
            <person name="Stielow J.B."/>
            <person name="Szollosi G."/>
            <person name="Zifcakova L."/>
            <person name="Stursova M."/>
            <person name="Spatafora J.W."/>
            <person name="Tedersoo L."/>
            <person name="Vaario L.M."/>
            <person name="Yamada A."/>
            <person name="Yan M."/>
            <person name="Wang P."/>
            <person name="Xu J."/>
            <person name="Bruns T."/>
            <person name="Baldrian P."/>
            <person name="Vilgalys R."/>
            <person name="Dunand C."/>
            <person name="Henrissat B."/>
            <person name="Grigoriev I.V."/>
            <person name="Hibbett D."/>
            <person name="Nagy L.G."/>
            <person name="Martin F.M."/>
        </authorList>
    </citation>
    <scope>NUCLEOTIDE SEQUENCE</scope>
    <source>
        <strain evidence="3">Prilba</strain>
    </source>
</reference>
<evidence type="ECO:0000256" key="1">
    <source>
        <dbReference type="SAM" id="MobiDB-lite"/>
    </source>
</evidence>
<proteinExistence type="predicted"/>
<name>A0A9P5N6G2_9AGAM</name>